<protein>
    <submittedName>
        <fullName evidence="9">RagB/SusD family nutrient uptake outer membrane protein</fullName>
    </submittedName>
</protein>
<dbReference type="AlphaFoldDB" id="A0A1Y3YST3"/>
<evidence type="ECO:0000256" key="6">
    <source>
        <dbReference type="SAM" id="SignalP"/>
    </source>
</evidence>
<accession>A0A1Y3YST3</accession>
<dbReference type="Proteomes" id="UP000195386">
    <property type="component" value="Unassembled WGS sequence"/>
</dbReference>
<keyword evidence="5" id="KW-0998">Cell outer membrane</keyword>
<evidence type="ECO:0000259" key="8">
    <source>
        <dbReference type="Pfam" id="PF14322"/>
    </source>
</evidence>
<evidence type="ECO:0000313" key="10">
    <source>
        <dbReference type="Proteomes" id="UP000195386"/>
    </source>
</evidence>
<feature type="domain" description="SusD-like N-terminal" evidence="8">
    <location>
        <begin position="85"/>
        <end position="219"/>
    </location>
</feature>
<evidence type="ECO:0000256" key="4">
    <source>
        <dbReference type="ARBA" id="ARBA00023136"/>
    </source>
</evidence>
<evidence type="ECO:0000256" key="5">
    <source>
        <dbReference type="ARBA" id="ARBA00023237"/>
    </source>
</evidence>
<dbReference type="Pfam" id="PF07980">
    <property type="entry name" value="SusD_RagB"/>
    <property type="match status" value="1"/>
</dbReference>
<dbReference type="InterPro" id="IPR012944">
    <property type="entry name" value="SusD_RagB_dom"/>
</dbReference>
<name>A0A1Y3YST3_9BACE</name>
<evidence type="ECO:0000313" key="9">
    <source>
        <dbReference type="EMBL" id="OUO00915.1"/>
    </source>
</evidence>
<feature type="chain" id="PRO_5010986648" evidence="6">
    <location>
        <begin position="25"/>
        <end position="554"/>
    </location>
</feature>
<keyword evidence="3 6" id="KW-0732">Signal</keyword>
<comment type="subcellular location">
    <subcellularLocation>
        <location evidence="1">Cell outer membrane</location>
    </subcellularLocation>
</comment>
<dbReference type="RefSeq" id="WP_022219537.1">
    <property type="nucleotide sequence ID" value="NZ_CAMMFP010000003.1"/>
</dbReference>
<dbReference type="InterPro" id="IPR033985">
    <property type="entry name" value="SusD-like_N"/>
</dbReference>
<dbReference type="EMBL" id="NFII01000008">
    <property type="protein sequence ID" value="OUO00915.1"/>
    <property type="molecule type" value="Genomic_DNA"/>
</dbReference>
<reference evidence="10" key="1">
    <citation type="submission" date="2017-04" db="EMBL/GenBank/DDBJ databases">
        <title>Function of individual gut microbiota members based on whole genome sequencing of pure cultures obtained from chicken caecum.</title>
        <authorList>
            <person name="Medvecky M."/>
            <person name="Cejkova D."/>
            <person name="Polansky O."/>
            <person name="Karasova D."/>
            <person name="Kubasova T."/>
            <person name="Cizek A."/>
            <person name="Rychlik I."/>
        </authorList>
    </citation>
    <scope>NUCLEOTIDE SEQUENCE [LARGE SCALE GENOMIC DNA]</scope>
    <source>
        <strain evidence="10">An43</strain>
    </source>
</reference>
<dbReference type="PROSITE" id="PS51257">
    <property type="entry name" value="PROKAR_LIPOPROTEIN"/>
    <property type="match status" value="1"/>
</dbReference>
<dbReference type="Gene3D" id="1.25.40.390">
    <property type="match status" value="1"/>
</dbReference>
<dbReference type="InterPro" id="IPR011990">
    <property type="entry name" value="TPR-like_helical_dom_sf"/>
</dbReference>
<proteinExistence type="inferred from homology"/>
<evidence type="ECO:0000259" key="7">
    <source>
        <dbReference type="Pfam" id="PF07980"/>
    </source>
</evidence>
<dbReference type="Pfam" id="PF14322">
    <property type="entry name" value="SusD-like_3"/>
    <property type="match status" value="1"/>
</dbReference>
<comment type="caution">
    <text evidence="9">The sequence shown here is derived from an EMBL/GenBank/DDBJ whole genome shotgun (WGS) entry which is preliminary data.</text>
</comment>
<keyword evidence="4" id="KW-0472">Membrane</keyword>
<feature type="signal peptide" evidence="6">
    <location>
        <begin position="1"/>
        <end position="24"/>
    </location>
</feature>
<dbReference type="SUPFAM" id="SSF48452">
    <property type="entry name" value="TPR-like"/>
    <property type="match status" value="1"/>
</dbReference>
<feature type="domain" description="RagB/SusD" evidence="7">
    <location>
        <begin position="340"/>
        <end position="554"/>
    </location>
</feature>
<evidence type="ECO:0000256" key="2">
    <source>
        <dbReference type="ARBA" id="ARBA00006275"/>
    </source>
</evidence>
<dbReference type="GO" id="GO:0009279">
    <property type="term" value="C:cell outer membrane"/>
    <property type="evidence" value="ECO:0007669"/>
    <property type="project" value="UniProtKB-SubCell"/>
</dbReference>
<sequence length="554" mass="64346">MKRLKYLYLSGLFSISILSLTSCSDILTEKPVNVYEKDDFFIREENAEMAVIGVYAGVTGDYNLWASDDIYYPNRTENDNGQSALCHYISTPANQSINSAWKNRYTALNRANYTIDGIQQMKGYRDNKKLQSLAAEVMFLRALVSFDLVRMWGDVPYTTEYSKNYEDTYKPRTDRQIIYDQIISDLDYAKKHLVWADNSSSPERATQGSARALLMRVQLHRAGYSLQMNGKLERPDEDKRKNYLNTVIEEWEAFQEEGGNFHGFYEDTENSYEALFKSFSAEKLNSKESLFEIAYQYPNRKGNFGTMIGVPVGQPVIASNEQNSVMGRAANQFQCLPEWNDFFEEADQRRQVMVAMHTWDWNTEQHTHVRREVTNTAYVGKWRREWMPLGYDDPNSSNANFCYIRYGEIVLTAAEAYNELGNTAKAWELINMIRKRAKATELSLSNYKSLMKAPKVWDLNFIDDSDETGKIRTVLFWERAFELAYEGVRKYDLIRWGIFKETLQLFGQKTVANQKGIYYPAGNNFQTGKHELFPIPEDEMLINYKLNNKNNPGY</sequence>
<dbReference type="CDD" id="cd08977">
    <property type="entry name" value="SusD"/>
    <property type="match status" value="1"/>
</dbReference>
<gene>
    <name evidence="9" type="ORF">B5F97_10365</name>
</gene>
<organism evidence="9 10">
    <name type="scientific">Bacteroides clarus</name>
    <dbReference type="NCBI Taxonomy" id="626929"/>
    <lineage>
        <taxon>Bacteria</taxon>
        <taxon>Pseudomonadati</taxon>
        <taxon>Bacteroidota</taxon>
        <taxon>Bacteroidia</taxon>
        <taxon>Bacteroidales</taxon>
        <taxon>Bacteroidaceae</taxon>
        <taxon>Bacteroides</taxon>
    </lineage>
</organism>
<comment type="similarity">
    <text evidence="2">Belongs to the SusD family.</text>
</comment>
<evidence type="ECO:0000256" key="3">
    <source>
        <dbReference type="ARBA" id="ARBA00022729"/>
    </source>
</evidence>
<evidence type="ECO:0000256" key="1">
    <source>
        <dbReference type="ARBA" id="ARBA00004442"/>
    </source>
</evidence>